<dbReference type="NCBIfam" id="NF006514">
    <property type="entry name" value="PRK08960.1"/>
    <property type="match status" value="1"/>
</dbReference>
<dbReference type="InterPro" id="IPR050596">
    <property type="entry name" value="AspAT/PAT-like"/>
</dbReference>
<dbReference type="SUPFAM" id="SSF53383">
    <property type="entry name" value="PLP-dependent transferases"/>
    <property type="match status" value="1"/>
</dbReference>
<dbReference type="GO" id="GO:0006520">
    <property type="term" value="P:amino acid metabolic process"/>
    <property type="evidence" value="ECO:0007669"/>
    <property type="project" value="InterPro"/>
</dbReference>
<dbReference type="InterPro" id="IPR004839">
    <property type="entry name" value="Aminotransferase_I/II_large"/>
</dbReference>
<gene>
    <name evidence="8" type="ORF">BECKTUN1418D_GA0071000_10118</name>
    <name evidence="10" type="ORF">BECKTUN1418E_GA0071001_10468</name>
    <name evidence="9" type="ORF">BECKTUN1418F_GA0071002_10478</name>
</gene>
<organism evidence="9">
    <name type="scientific">Candidatus Kentrum sp. TUN</name>
    <dbReference type="NCBI Taxonomy" id="2126343"/>
    <lineage>
        <taxon>Bacteria</taxon>
        <taxon>Pseudomonadati</taxon>
        <taxon>Pseudomonadota</taxon>
        <taxon>Gammaproteobacteria</taxon>
        <taxon>Candidatus Kentrum</taxon>
    </lineage>
</organism>
<evidence type="ECO:0000256" key="6">
    <source>
        <dbReference type="RuleBase" id="RU000481"/>
    </source>
</evidence>
<proteinExistence type="inferred from homology"/>
<comment type="similarity">
    <text evidence="2 6">Belongs to the class-I pyridoxal-phosphate-dependent aminotransferase family.</text>
</comment>
<evidence type="ECO:0000313" key="10">
    <source>
        <dbReference type="EMBL" id="VFK57610.1"/>
    </source>
</evidence>
<dbReference type="EMBL" id="CAADFX010000011">
    <property type="protein sequence ID" value="VFK51777.1"/>
    <property type="molecule type" value="Genomic_DNA"/>
</dbReference>
<comment type="cofactor">
    <cofactor evidence="1 6">
        <name>pyridoxal 5'-phosphate</name>
        <dbReference type="ChEBI" id="CHEBI:597326"/>
    </cofactor>
</comment>
<dbReference type="Pfam" id="PF00155">
    <property type="entry name" value="Aminotran_1_2"/>
    <property type="match status" value="1"/>
</dbReference>
<keyword evidence="5" id="KW-0663">Pyridoxal phosphate</keyword>
<sequence>MADIAPFHVMDILGRTKELEAQGRRIIHMEIGEPDFPTPGPIIEAGIRALTEEHTRYTVALGLPALREAIADFYLQRYGVEVPSRRIAITPGASGALQLALAALIDPGDDVIVADPGYPCNRNMIRLFEGNTINIPVGFDTAYQLTPELITRYATPSTSTIVLTTPSNPTGMLVPLHSMAGILELANDLNAGVVVDEIYLGLVYETTAGEVNGIHETDVGTALALSHEIFVIGGFSKYFGMTGWRLGWIVVPEPFLPEIEKLAQNLYLAAPTIAQHAALTAFQPEAFTILEARRKEFQRRRDFLLPALRKIGFNIPVEPHGAFYLYADCSLFTRNSLLFANELLENAGVAITPGIDFGKNTPQQYVRFSYATNMENLYEGVERLRQYLSA</sequence>
<dbReference type="EC" id="2.6.1.-" evidence="6"/>
<dbReference type="PANTHER" id="PTHR46383">
    <property type="entry name" value="ASPARTATE AMINOTRANSFERASE"/>
    <property type="match status" value="1"/>
</dbReference>
<evidence type="ECO:0000256" key="5">
    <source>
        <dbReference type="ARBA" id="ARBA00022898"/>
    </source>
</evidence>
<dbReference type="InterPro" id="IPR004838">
    <property type="entry name" value="NHTrfase_class1_PyrdxlP-BS"/>
</dbReference>
<dbReference type="GO" id="GO:0008483">
    <property type="term" value="F:transaminase activity"/>
    <property type="evidence" value="ECO:0007669"/>
    <property type="project" value="UniProtKB-KW"/>
</dbReference>
<evidence type="ECO:0000313" key="9">
    <source>
        <dbReference type="EMBL" id="VFK54580.1"/>
    </source>
</evidence>
<dbReference type="AlphaFoldDB" id="A0A450ZLF1"/>
<keyword evidence="3 6" id="KW-0032">Aminotransferase</keyword>
<reference evidence="9" key="1">
    <citation type="submission" date="2019-02" db="EMBL/GenBank/DDBJ databases">
        <authorList>
            <person name="Gruber-Vodicka R. H."/>
            <person name="Seah K. B. B."/>
        </authorList>
    </citation>
    <scope>NUCLEOTIDE SEQUENCE</scope>
    <source>
        <strain evidence="8">BECK_BY1</strain>
        <strain evidence="10">BECK_BY2</strain>
        <strain evidence="9">BECK_BY3</strain>
    </source>
</reference>
<dbReference type="GO" id="GO:0030170">
    <property type="term" value="F:pyridoxal phosphate binding"/>
    <property type="evidence" value="ECO:0007669"/>
    <property type="project" value="InterPro"/>
</dbReference>
<dbReference type="PROSITE" id="PS00105">
    <property type="entry name" value="AA_TRANSFER_CLASS_1"/>
    <property type="match status" value="1"/>
</dbReference>
<protein>
    <recommendedName>
        <fullName evidence="6">Aminotransferase</fullName>
        <ecNumber evidence="6">2.6.1.-</ecNumber>
    </recommendedName>
</protein>
<accession>A0A450ZLF1</accession>
<dbReference type="InterPro" id="IPR015421">
    <property type="entry name" value="PyrdxlP-dep_Trfase_major"/>
</dbReference>
<evidence type="ECO:0000256" key="1">
    <source>
        <dbReference type="ARBA" id="ARBA00001933"/>
    </source>
</evidence>
<evidence type="ECO:0000256" key="3">
    <source>
        <dbReference type="ARBA" id="ARBA00022576"/>
    </source>
</evidence>
<dbReference type="EMBL" id="CAADFY010000047">
    <property type="protein sequence ID" value="VFK54580.1"/>
    <property type="molecule type" value="Genomic_DNA"/>
</dbReference>
<feature type="domain" description="Aminotransferase class I/classII large" evidence="7">
    <location>
        <begin position="26"/>
        <end position="384"/>
    </location>
</feature>
<dbReference type="InterPro" id="IPR015424">
    <property type="entry name" value="PyrdxlP-dep_Trfase"/>
</dbReference>
<evidence type="ECO:0000313" key="8">
    <source>
        <dbReference type="EMBL" id="VFK51777.1"/>
    </source>
</evidence>
<name>A0A450ZLF1_9GAMM</name>
<dbReference type="PANTHER" id="PTHR46383:SF2">
    <property type="entry name" value="AMINOTRANSFERASE"/>
    <property type="match status" value="1"/>
</dbReference>
<dbReference type="EMBL" id="CAADFV010000046">
    <property type="protein sequence ID" value="VFK57610.1"/>
    <property type="molecule type" value="Genomic_DNA"/>
</dbReference>
<keyword evidence="4 6" id="KW-0808">Transferase</keyword>
<evidence type="ECO:0000256" key="4">
    <source>
        <dbReference type="ARBA" id="ARBA00022679"/>
    </source>
</evidence>
<evidence type="ECO:0000256" key="2">
    <source>
        <dbReference type="ARBA" id="ARBA00007441"/>
    </source>
</evidence>
<evidence type="ECO:0000259" key="7">
    <source>
        <dbReference type="Pfam" id="PF00155"/>
    </source>
</evidence>
<dbReference type="CDD" id="cd00609">
    <property type="entry name" value="AAT_like"/>
    <property type="match status" value="1"/>
</dbReference>
<dbReference type="Gene3D" id="3.40.640.10">
    <property type="entry name" value="Type I PLP-dependent aspartate aminotransferase-like (Major domain)"/>
    <property type="match status" value="1"/>
</dbReference>